<dbReference type="InterPro" id="IPR055170">
    <property type="entry name" value="GFO_IDH_MocA-like_dom"/>
</dbReference>
<dbReference type="GO" id="GO:0005737">
    <property type="term" value="C:cytoplasm"/>
    <property type="evidence" value="ECO:0007669"/>
    <property type="project" value="TreeGrafter"/>
</dbReference>
<proteinExistence type="inferred from homology"/>
<keyword evidence="5" id="KW-1185">Reference proteome</keyword>
<dbReference type="AlphaFoldDB" id="A0A8J4Y887"/>
<reference evidence="4" key="1">
    <citation type="submission" date="2020-07" db="EMBL/GenBank/DDBJ databases">
        <title>The High-quality genome of the commercially important snow crab, Chionoecetes opilio.</title>
        <authorList>
            <person name="Jeong J.-H."/>
            <person name="Ryu S."/>
        </authorList>
    </citation>
    <scope>NUCLEOTIDE SEQUENCE</scope>
    <source>
        <strain evidence="4">MADBK_172401_WGS</strain>
        <tissue evidence="4">Digestive gland</tissue>
    </source>
</reference>
<keyword evidence="2" id="KW-0560">Oxidoreductase</keyword>
<dbReference type="EMBL" id="JACEEZ010010217">
    <property type="protein sequence ID" value="KAG0721963.1"/>
    <property type="molecule type" value="Genomic_DNA"/>
</dbReference>
<evidence type="ECO:0000256" key="2">
    <source>
        <dbReference type="ARBA" id="ARBA00023002"/>
    </source>
</evidence>
<evidence type="ECO:0000313" key="4">
    <source>
        <dbReference type="EMBL" id="KAG0721963.1"/>
    </source>
</evidence>
<dbReference type="GO" id="GO:0016491">
    <property type="term" value="F:oxidoreductase activity"/>
    <property type="evidence" value="ECO:0007669"/>
    <property type="project" value="UniProtKB-KW"/>
</dbReference>
<gene>
    <name evidence="4" type="primary">iolG_1</name>
    <name evidence="4" type="ORF">GWK47_045372</name>
</gene>
<dbReference type="SUPFAM" id="SSF55347">
    <property type="entry name" value="Glyceraldehyde-3-phosphate dehydrogenase-like, C-terminal domain"/>
    <property type="match status" value="1"/>
</dbReference>
<evidence type="ECO:0000256" key="1">
    <source>
        <dbReference type="ARBA" id="ARBA00010928"/>
    </source>
</evidence>
<protein>
    <submittedName>
        <fullName evidence="4">Myo-inositol 2-dehydrogenase</fullName>
    </submittedName>
</protein>
<comment type="caution">
    <text evidence="4">The sequence shown here is derived from an EMBL/GenBank/DDBJ whole genome shotgun (WGS) entry which is preliminary data.</text>
</comment>
<organism evidence="4 5">
    <name type="scientific">Chionoecetes opilio</name>
    <name type="common">Atlantic snow crab</name>
    <name type="synonym">Cancer opilio</name>
    <dbReference type="NCBI Taxonomy" id="41210"/>
    <lineage>
        <taxon>Eukaryota</taxon>
        <taxon>Metazoa</taxon>
        <taxon>Ecdysozoa</taxon>
        <taxon>Arthropoda</taxon>
        <taxon>Crustacea</taxon>
        <taxon>Multicrustacea</taxon>
        <taxon>Malacostraca</taxon>
        <taxon>Eumalacostraca</taxon>
        <taxon>Eucarida</taxon>
        <taxon>Decapoda</taxon>
        <taxon>Pleocyemata</taxon>
        <taxon>Brachyura</taxon>
        <taxon>Eubrachyura</taxon>
        <taxon>Majoidea</taxon>
        <taxon>Majidae</taxon>
        <taxon>Chionoecetes</taxon>
    </lineage>
</organism>
<accession>A0A8J4Y887</accession>
<sequence length="156" mass="17932">MTLTLTCWVLGEYPTHVFASATAFVPEIAANNDHDTAVFTMKFPSGALSMTDLSRNARLRYDQRLEVFGPKGMVSGGNERPFPLITCSVQGETQPPAYYSFPSRYHQSYIRELDHLLRRYSRVRMRCGWTFTFRRGIDHYSPGRLRASVFEIARLQ</sequence>
<dbReference type="PANTHER" id="PTHR42840">
    <property type="entry name" value="NAD(P)-BINDING ROSSMANN-FOLD SUPERFAMILY PROTEIN-RELATED"/>
    <property type="match status" value="1"/>
</dbReference>
<name>A0A8J4Y887_CHIOP</name>
<evidence type="ECO:0000313" key="5">
    <source>
        <dbReference type="Proteomes" id="UP000770661"/>
    </source>
</evidence>
<feature type="domain" description="GFO/IDH/MocA-like oxidoreductase" evidence="3">
    <location>
        <begin position="3"/>
        <end position="74"/>
    </location>
</feature>
<dbReference type="PANTHER" id="PTHR42840:SF3">
    <property type="entry name" value="BINDING ROSSMANN FOLD OXIDOREDUCTASE, PUTATIVE (AFU_ORTHOLOGUE AFUA_2G10240)-RELATED"/>
    <property type="match status" value="1"/>
</dbReference>
<dbReference type="Pfam" id="PF22725">
    <property type="entry name" value="GFO_IDH_MocA_C3"/>
    <property type="match status" value="1"/>
</dbReference>
<dbReference type="Proteomes" id="UP000770661">
    <property type="component" value="Unassembled WGS sequence"/>
</dbReference>
<dbReference type="Gene3D" id="3.30.360.10">
    <property type="entry name" value="Dihydrodipicolinate Reductase, domain 2"/>
    <property type="match status" value="1"/>
</dbReference>
<dbReference type="GO" id="GO:0006740">
    <property type="term" value="P:NADPH regeneration"/>
    <property type="evidence" value="ECO:0007669"/>
    <property type="project" value="TreeGrafter"/>
</dbReference>
<comment type="similarity">
    <text evidence="1">Belongs to the Gfo/Idh/MocA family.</text>
</comment>
<dbReference type="Gene3D" id="3.40.50.720">
    <property type="entry name" value="NAD(P)-binding Rossmann-like Domain"/>
    <property type="match status" value="1"/>
</dbReference>
<evidence type="ECO:0000259" key="3">
    <source>
        <dbReference type="Pfam" id="PF22725"/>
    </source>
</evidence>
<dbReference type="OrthoDB" id="64915at2759"/>
<dbReference type="EMBL" id="JACEEZ010010217">
    <property type="protein sequence ID" value="KAG0721962.1"/>
    <property type="molecule type" value="Genomic_DNA"/>
</dbReference>